<sequence>MLARDSRKDKLTFASDVPDLVHLRSELERSLYNGGNVARLNSNDDIRLARWQGQADDGKKYSHLMEEGESVFPFEGASDVRCRLVDQTINELVVLLVSSWQLARLRVSGNNYDNASTAGAIQTLANWVVSNRMKAELTKEVELWAQYALQFGWSVTHIGWERKLGIRNAVVTVADIENQAMNGNEIASELLQNYQANGVTDYNKQLFRSLYAVSDNEVERVLDELIRSGTSTFREQYDVYSQPVVAALKPFDEIAFPPETLDLQDARVIFRRTFMTEVEMRELIETDGWDPKFVEEASNCAGKSSWYADPNLVPTTTNVTNTIHRADNLVEIIYAYTRQIGPDGIPSIYYTVFCPQVSEDVFAKHELLDYAHGQYPFVELRREHIRRSIVESRGIPELAYTDQMEIKAQHDSIRDRTAFETLPPIKVKKRLGTQNIIQPGGLLPVTTPDDYTFLSPPQGNPALAFNLIDRVEARNAAYFGLYHASIPPVKTQTTQQFIVNNWLNAWSKVFKQIVSLTLQYMDGAQIERVAGTPVVISPNDICHAYDFNVSYNVRELDTDYVMEKLKAISTFVVPMDSGGVIDRNKLTARFVEAISPEAAKDIVLDQASASQRMYEQVQNDIAKMMAGMEPQYVENDPAAKSKLQFAQDVMQKNPKAQQAAQGDQQFQALLQNYFKNLQMSVSQQENKTIGRIGVTPVSDQFAQQQPNG</sequence>
<evidence type="ECO:0000313" key="1">
    <source>
        <dbReference type="EMBL" id="CAB4139527.1"/>
    </source>
</evidence>
<protein>
    <recommendedName>
        <fullName evidence="2">Portal protein</fullName>
    </recommendedName>
</protein>
<dbReference type="EMBL" id="LR796350">
    <property type="protein sequence ID" value="CAB4139527.1"/>
    <property type="molecule type" value="Genomic_DNA"/>
</dbReference>
<proteinExistence type="predicted"/>
<gene>
    <name evidence="1" type="ORF">UFOVP340_48</name>
</gene>
<reference evidence="1" key="1">
    <citation type="submission" date="2020-04" db="EMBL/GenBank/DDBJ databases">
        <authorList>
            <person name="Chiriac C."/>
            <person name="Salcher M."/>
            <person name="Ghai R."/>
            <person name="Kavagutti S V."/>
        </authorList>
    </citation>
    <scope>NUCLEOTIDE SEQUENCE</scope>
</reference>
<name>A0A6J5M2D5_9CAUD</name>
<evidence type="ECO:0008006" key="2">
    <source>
        <dbReference type="Google" id="ProtNLM"/>
    </source>
</evidence>
<accession>A0A6J5M2D5</accession>
<organism evidence="1">
    <name type="scientific">uncultured Caudovirales phage</name>
    <dbReference type="NCBI Taxonomy" id="2100421"/>
    <lineage>
        <taxon>Viruses</taxon>
        <taxon>Duplodnaviria</taxon>
        <taxon>Heunggongvirae</taxon>
        <taxon>Uroviricota</taxon>
        <taxon>Caudoviricetes</taxon>
        <taxon>Peduoviridae</taxon>
        <taxon>Maltschvirus</taxon>
        <taxon>Maltschvirus maltsch</taxon>
    </lineage>
</organism>